<reference evidence="2 3" key="1">
    <citation type="submission" date="2018-05" db="EMBL/GenBank/DDBJ databases">
        <title>Draft genome sequence of Scytalidium lignicola DSM 105466, a ubiquitous saprotrophic fungus.</title>
        <authorList>
            <person name="Buettner E."/>
            <person name="Gebauer A.M."/>
            <person name="Hofrichter M."/>
            <person name="Liers C."/>
            <person name="Kellner H."/>
        </authorList>
    </citation>
    <scope>NUCLEOTIDE SEQUENCE [LARGE SCALE GENOMIC DNA]</scope>
    <source>
        <strain evidence="2 3">DSM 105466</strain>
    </source>
</reference>
<organism evidence="2 3">
    <name type="scientific">Scytalidium lignicola</name>
    <name type="common">Hyphomycete</name>
    <dbReference type="NCBI Taxonomy" id="5539"/>
    <lineage>
        <taxon>Eukaryota</taxon>
        <taxon>Fungi</taxon>
        <taxon>Dikarya</taxon>
        <taxon>Ascomycota</taxon>
        <taxon>Pezizomycotina</taxon>
        <taxon>Leotiomycetes</taxon>
        <taxon>Leotiomycetes incertae sedis</taxon>
        <taxon>Scytalidium</taxon>
    </lineage>
</organism>
<feature type="transmembrane region" description="Helical" evidence="1">
    <location>
        <begin position="168"/>
        <end position="188"/>
    </location>
</feature>
<dbReference type="OrthoDB" id="3524076at2759"/>
<dbReference type="Proteomes" id="UP000258309">
    <property type="component" value="Unassembled WGS sequence"/>
</dbReference>
<evidence type="ECO:0000313" key="3">
    <source>
        <dbReference type="Proteomes" id="UP000258309"/>
    </source>
</evidence>
<keyword evidence="1" id="KW-0812">Transmembrane</keyword>
<feature type="transmembrane region" description="Helical" evidence="1">
    <location>
        <begin position="50"/>
        <end position="69"/>
    </location>
</feature>
<protein>
    <submittedName>
        <fullName evidence="2">Uncharacterized protein</fullName>
    </submittedName>
</protein>
<evidence type="ECO:0000256" key="1">
    <source>
        <dbReference type="SAM" id="Phobius"/>
    </source>
</evidence>
<sequence length="253" mass="28041">MATARYHILPEEGRPSIDSIPESESLLGPLGLSSPPIPKKPFTITYHPTFILRLVILGPLIATLVLYILSQNGFTVPAIVFLTFAILRNVLVLLQHFGEFVKIKINVEFVGREMTLGGSQGREMKKRIRHFGKRSVQVVIDLTLIAVLLITSLVAYHNLDRWFWDGQTIIPGSVNCWVALPLYLVASIDMGRPSRISMTTAITLNMGRDKDKHLPTTAVPQGAYGDVEAGFVDVDEVETRAPAQARKTRNDSP</sequence>
<dbReference type="EMBL" id="NCSJ02000008">
    <property type="protein sequence ID" value="RFU35454.1"/>
    <property type="molecule type" value="Genomic_DNA"/>
</dbReference>
<name>A0A3E2HQ36_SCYLI</name>
<dbReference type="OMA" id="VANIHPR"/>
<accession>A0A3E2HQ36</accession>
<feature type="non-terminal residue" evidence="2">
    <location>
        <position position="1"/>
    </location>
</feature>
<dbReference type="AlphaFoldDB" id="A0A3E2HQ36"/>
<feature type="transmembrane region" description="Helical" evidence="1">
    <location>
        <begin position="75"/>
        <end position="94"/>
    </location>
</feature>
<feature type="transmembrane region" description="Helical" evidence="1">
    <location>
        <begin position="135"/>
        <end position="156"/>
    </location>
</feature>
<proteinExistence type="predicted"/>
<comment type="caution">
    <text evidence="2">The sequence shown here is derived from an EMBL/GenBank/DDBJ whole genome shotgun (WGS) entry which is preliminary data.</text>
</comment>
<evidence type="ECO:0000313" key="2">
    <source>
        <dbReference type="EMBL" id="RFU35454.1"/>
    </source>
</evidence>
<gene>
    <name evidence="2" type="ORF">B7463_g844</name>
</gene>
<keyword evidence="1" id="KW-1133">Transmembrane helix</keyword>
<keyword evidence="3" id="KW-1185">Reference proteome</keyword>
<feature type="non-terminal residue" evidence="2">
    <location>
        <position position="253"/>
    </location>
</feature>
<keyword evidence="1" id="KW-0472">Membrane</keyword>